<dbReference type="InParanoid" id="A0A0J6WUC9"/>
<dbReference type="EMBL" id="LEKT01000009">
    <property type="protein sequence ID" value="KMO87135.1"/>
    <property type="molecule type" value="Genomic_DNA"/>
</dbReference>
<proteinExistence type="predicted"/>
<reference evidence="1 2" key="1">
    <citation type="submission" date="2015-06" db="EMBL/GenBank/DDBJ databases">
        <title>Draft genome sequence of beer spoilage bacterium Megasphaera cerevisiae type strain 20462.</title>
        <authorList>
            <person name="Kutumbaka K."/>
            <person name="Pasmowitz J."/>
            <person name="Mategko J."/>
            <person name="Reyes D."/>
            <person name="Friedrich A."/>
            <person name="Han S."/>
            <person name="Martens-Habbena W."/>
            <person name="Neal-McKinney J."/>
            <person name="Janagama H.K."/>
            <person name="Nadala C."/>
            <person name="Samadpour M."/>
        </authorList>
    </citation>
    <scope>NUCLEOTIDE SEQUENCE [LARGE SCALE GENOMIC DNA]</scope>
    <source>
        <strain evidence="1 2">DSM 20462</strain>
    </source>
</reference>
<evidence type="ECO:0008006" key="3">
    <source>
        <dbReference type="Google" id="ProtNLM"/>
    </source>
</evidence>
<accession>A0A0J6WUC9</accession>
<evidence type="ECO:0000313" key="2">
    <source>
        <dbReference type="Proteomes" id="UP000036503"/>
    </source>
</evidence>
<comment type="caution">
    <text evidence="1">The sequence shown here is derived from an EMBL/GenBank/DDBJ whole genome shotgun (WGS) entry which is preliminary data.</text>
</comment>
<dbReference type="STRING" id="39029.BSR42_04770"/>
<name>A0A0J6WUC9_9FIRM</name>
<dbReference type="Proteomes" id="UP000036503">
    <property type="component" value="Unassembled WGS sequence"/>
</dbReference>
<protein>
    <recommendedName>
        <fullName evidence="3">CGGC domain-containing protein</fullName>
    </recommendedName>
</protein>
<dbReference type="PATRIC" id="fig|1122219.3.peg.3325"/>
<dbReference type="AlphaFoldDB" id="A0A0J6WUC9"/>
<evidence type="ECO:0000313" key="1">
    <source>
        <dbReference type="EMBL" id="KMO87135.1"/>
    </source>
</evidence>
<gene>
    <name evidence="1" type="ORF">AB840_04445</name>
</gene>
<dbReference type="OrthoDB" id="9801625at2"/>
<organism evidence="1 2">
    <name type="scientific">Megasphaera cerevisiae DSM 20462</name>
    <dbReference type="NCBI Taxonomy" id="1122219"/>
    <lineage>
        <taxon>Bacteria</taxon>
        <taxon>Bacillati</taxon>
        <taxon>Bacillota</taxon>
        <taxon>Negativicutes</taxon>
        <taxon>Veillonellales</taxon>
        <taxon>Veillonellaceae</taxon>
        <taxon>Megasphaera</taxon>
    </lineage>
</organism>
<keyword evidence="2" id="KW-1185">Reference proteome</keyword>
<sequence>MDIGIKYCGGCNSQYDRVEAIRHLQKMYPHHTYSYVSDERMAQDIWIVVCGCSRGCAGIEGLVARQHLFFVTQEEDMAAVEIQLSAMPRSGK</sequence>
<dbReference type="RefSeq" id="WP_048513633.1">
    <property type="nucleotide sequence ID" value="NZ_FUXD01000004.1"/>
</dbReference>